<dbReference type="KEGG" id="phm:PSMK_07150"/>
<dbReference type="NCBIfam" id="NF002060">
    <property type="entry name" value="PRK00892.1"/>
    <property type="match status" value="1"/>
</dbReference>
<feature type="active site" description="Proton acceptor" evidence="7">
    <location>
        <position position="239"/>
    </location>
</feature>
<comment type="subunit">
    <text evidence="7">Homotrimer.</text>
</comment>
<dbReference type="eggNOG" id="COG1044">
    <property type="taxonomic scope" value="Bacteria"/>
</dbReference>
<reference evidence="9 10" key="1">
    <citation type="submission" date="2012-02" db="EMBL/GenBank/DDBJ databases">
        <title>Complete genome sequence of Phycisphaera mikurensis NBRC 102666.</title>
        <authorList>
            <person name="Ankai A."/>
            <person name="Hosoyama A."/>
            <person name="Terui Y."/>
            <person name="Sekine M."/>
            <person name="Fukai R."/>
            <person name="Kato Y."/>
            <person name="Nakamura S."/>
            <person name="Yamada-Narita S."/>
            <person name="Kawakoshi A."/>
            <person name="Fukunaga Y."/>
            <person name="Yamazaki S."/>
            <person name="Fujita N."/>
        </authorList>
    </citation>
    <scope>NUCLEOTIDE SEQUENCE [LARGE SCALE GENOMIC DNA]</scope>
    <source>
        <strain evidence="10">NBRC 102666 / KCTC 22515 / FYK2301M01</strain>
    </source>
</reference>
<dbReference type="NCBIfam" id="TIGR01853">
    <property type="entry name" value="lipid_A_lpxD"/>
    <property type="match status" value="1"/>
</dbReference>
<dbReference type="Gene3D" id="2.160.10.10">
    <property type="entry name" value="Hexapeptide repeat proteins"/>
    <property type="match status" value="1"/>
</dbReference>
<evidence type="ECO:0000256" key="1">
    <source>
        <dbReference type="ARBA" id="ARBA00022516"/>
    </source>
</evidence>
<comment type="similarity">
    <text evidence="7">Belongs to the transferase hexapeptide repeat family. LpxD subfamily.</text>
</comment>
<comment type="function">
    <text evidence="7">Catalyzes the N-acylation of UDP-3-O-acylglucosamine using 3-hydroxyacyl-ACP as the acyl donor. Is involved in the biosynthesis of lipid A, a phosphorylated glycolipid that anchors the lipopolysaccharide to the outer membrane of the cell.</text>
</comment>
<dbReference type="CDD" id="cd03352">
    <property type="entry name" value="LbH_LpxD"/>
    <property type="match status" value="1"/>
</dbReference>
<protein>
    <recommendedName>
        <fullName evidence="7">UDP-3-O-acylglucosamine N-acyltransferase</fullName>
        <ecNumber evidence="7">2.3.1.191</ecNumber>
    </recommendedName>
</protein>
<dbReference type="EC" id="2.3.1.191" evidence="7"/>
<dbReference type="GO" id="GO:0016020">
    <property type="term" value="C:membrane"/>
    <property type="evidence" value="ECO:0007669"/>
    <property type="project" value="GOC"/>
</dbReference>
<dbReference type="InterPro" id="IPR020573">
    <property type="entry name" value="UDP_GlcNAc_AcTrfase_non-rep"/>
</dbReference>
<dbReference type="Gene3D" id="3.40.1390.10">
    <property type="entry name" value="MurE/MurF, N-terminal domain"/>
    <property type="match status" value="1"/>
</dbReference>
<dbReference type="HAMAP" id="MF_00523">
    <property type="entry name" value="LpxD"/>
    <property type="match status" value="1"/>
</dbReference>
<evidence type="ECO:0000256" key="4">
    <source>
        <dbReference type="ARBA" id="ARBA00022737"/>
    </source>
</evidence>
<comment type="catalytic activity">
    <reaction evidence="7">
        <text>a UDP-3-O-[(3R)-3-hydroxyacyl]-alpha-D-glucosamine + a (3R)-hydroxyacyl-[ACP] = a UDP-2-N,3-O-bis[(3R)-3-hydroxyacyl]-alpha-D-glucosamine + holo-[ACP] + H(+)</text>
        <dbReference type="Rhea" id="RHEA:53836"/>
        <dbReference type="Rhea" id="RHEA-COMP:9685"/>
        <dbReference type="Rhea" id="RHEA-COMP:9945"/>
        <dbReference type="ChEBI" id="CHEBI:15378"/>
        <dbReference type="ChEBI" id="CHEBI:64479"/>
        <dbReference type="ChEBI" id="CHEBI:78827"/>
        <dbReference type="ChEBI" id="CHEBI:137740"/>
        <dbReference type="ChEBI" id="CHEBI:137748"/>
        <dbReference type="EC" id="2.3.1.191"/>
    </reaction>
</comment>
<evidence type="ECO:0000313" key="10">
    <source>
        <dbReference type="Proteomes" id="UP000007881"/>
    </source>
</evidence>
<evidence type="ECO:0000313" key="9">
    <source>
        <dbReference type="EMBL" id="BAM02874.1"/>
    </source>
</evidence>
<keyword evidence="6 7" id="KW-0012">Acyltransferase</keyword>
<evidence type="ECO:0000256" key="3">
    <source>
        <dbReference type="ARBA" id="ARBA00022679"/>
    </source>
</evidence>
<keyword evidence="5 7" id="KW-0443">Lipid metabolism</keyword>
<dbReference type="AlphaFoldDB" id="I0IC86"/>
<evidence type="ECO:0000259" key="8">
    <source>
        <dbReference type="Pfam" id="PF04613"/>
    </source>
</evidence>
<keyword evidence="10" id="KW-1185">Reference proteome</keyword>
<dbReference type="GO" id="GO:0009245">
    <property type="term" value="P:lipid A biosynthetic process"/>
    <property type="evidence" value="ECO:0007669"/>
    <property type="project" value="UniProtKB-UniRule"/>
</dbReference>
<keyword evidence="3 7" id="KW-0808">Transferase</keyword>
<keyword evidence="2 7" id="KW-0441">Lipid A biosynthesis</keyword>
<sequence>MGGELESGDADARITALAMLHEAEPTDLSFVAVQAWAGRYAASRAGVVMASRGVQLPPRADGHHAPVIRVADADLGMARLLEAITPADEAPAAGVHAQALVDPTADVGDGVSIGPGCTVGPRVRLGDGCVLHAGSHVYADAVIGPGGTLWPGVVIRERTRIGARFLAHANVVIGGDGFGFRGDAGDDGRPIIRKVPHLGNVVIGDDVELGACTCVDKGKFGSTRIGNQTKIDNHVQVGHNVVIGDLVVISGCCAIAGSCVIGDGVMVGGATAFADHVTIGPGTKLAGGSQVMADVPAGVEWGGIPAQHFKDRIRQEVAVRKLPDLLKRLKRSGLEL</sequence>
<organism evidence="9 10">
    <name type="scientific">Phycisphaera mikurensis (strain NBRC 102666 / KCTC 22515 / FYK2301M01)</name>
    <dbReference type="NCBI Taxonomy" id="1142394"/>
    <lineage>
        <taxon>Bacteria</taxon>
        <taxon>Pseudomonadati</taxon>
        <taxon>Planctomycetota</taxon>
        <taxon>Phycisphaerae</taxon>
        <taxon>Phycisphaerales</taxon>
        <taxon>Phycisphaeraceae</taxon>
        <taxon>Phycisphaera</taxon>
    </lineage>
</organism>
<evidence type="ECO:0000256" key="6">
    <source>
        <dbReference type="ARBA" id="ARBA00023315"/>
    </source>
</evidence>
<evidence type="ECO:0000256" key="5">
    <source>
        <dbReference type="ARBA" id="ARBA00023098"/>
    </source>
</evidence>
<dbReference type="PANTHER" id="PTHR43378">
    <property type="entry name" value="UDP-3-O-ACYLGLUCOSAMINE N-ACYLTRANSFERASE"/>
    <property type="match status" value="1"/>
</dbReference>
<gene>
    <name evidence="7 9" type="primary">lpxD</name>
    <name evidence="9" type="ordered locus">PSMK_07150</name>
</gene>
<dbReference type="UniPathway" id="UPA00973"/>
<accession>I0IC86</accession>
<dbReference type="HOGENOM" id="CLU_049865_0_0_0"/>
<proteinExistence type="inferred from homology"/>
<keyword evidence="4 7" id="KW-0677">Repeat</keyword>
<dbReference type="STRING" id="1142394.PSMK_07150"/>
<dbReference type="InterPro" id="IPR001451">
    <property type="entry name" value="Hexapep"/>
</dbReference>
<dbReference type="EMBL" id="AP012338">
    <property type="protein sequence ID" value="BAM02874.1"/>
    <property type="molecule type" value="Genomic_DNA"/>
</dbReference>
<dbReference type="GO" id="GO:0016410">
    <property type="term" value="F:N-acyltransferase activity"/>
    <property type="evidence" value="ECO:0007669"/>
    <property type="project" value="InterPro"/>
</dbReference>
<dbReference type="PANTHER" id="PTHR43378:SF2">
    <property type="entry name" value="UDP-3-O-ACYLGLUCOSAMINE N-ACYLTRANSFERASE 1, MITOCHONDRIAL-RELATED"/>
    <property type="match status" value="1"/>
</dbReference>
<dbReference type="PATRIC" id="fig|1142394.8.peg.738"/>
<evidence type="ECO:0000256" key="7">
    <source>
        <dbReference type="HAMAP-Rule" id="MF_00523"/>
    </source>
</evidence>
<keyword evidence="1 7" id="KW-0444">Lipid biosynthesis</keyword>
<evidence type="ECO:0000256" key="2">
    <source>
        <dbReference type="ARBA" id="ARBA00022556"/>
    </source>
</evidence>
<dbReference type="InterPro" id="IPR011004">
    <property type="entry name" value="Trimer_LpxA-like_sf"/>
</dbReference>
<dbReference type="InterPro" id="IPR007691">
    <property type="entry name" value="LpxD"/>
</dbReference>
<feature type="domain" description="UDP-3-O-[3-hydroxymyristoyl] glucosamine N-acyltransferase non-repeat region" evidence="8">
    <location>
        <begin position="11"/>
        <end position="82"/>
    </location>
</feature>
<dbReference type="GO" id="GO:0103118">
    <property type="term" value="F:UDP-3-O-[(3R)-3-hydroxyacyl]-glucosamine N-acyltransferase activity"/>
    <property type="evidence" value="ECO:0007669"/>
    <property type="project" value="UniProtKB-EC"/>
</dbReference>
<dbReference type="Pfam" id="PF00132">
    <property type="entry name" value="Hexapep"/>
    <property type="match status" value="2"/>
</dbReference>
<comment type="pathway">
    <text evidence="7">Bacterial outer membrane biogenesis; LPS lipid A biosynthesis.</text>
</comment>
<dbReference type="Pfam" id="PF04613">
    <property type="entry name" value="LpxD"/>
    <property type="match status" value="1"/>
</dbReference>
<name>I0IC86_PHYMF</name>
<dbReference type="Proteomes" id="UP000007881">
    <property type="component" value="Chromosome"/>
</dbReference>
<dbReference type="SUPFAM" id="SSF51161">
    <property type="entry name" value="Trimeric LpxA-like enzymes"/>
    <property type="match status" value="1"/>
</dbReference>